<keyword evidence="2 6" id="KW-0699">rRNA-binding</keyword>
<dbReference type="FunFam" id="1.10.455.10:FF:000001">
    <property type="entry name" value="30S ribosomal protein S7"/>
    <property type="match status" value="1"/>
</dbReference>
<dbReference type="Pfam" id="PF00177">
    <property type="entry name" value="Ribosomal_S7"/>
    <property type="match status" value="1"/>
</dbReference>
<accession>A0A0F9YKT5</accession>
<gene>
    <name evidence="6" type="primary">rpsG</name>
    <name evidence="8" type="ORF">UR21_C0002G0003</name>
</gene>
<dbReference type="Gene3D" id="1.10.455.10">
    <property type="entry name" value="Ribosomal protein S7 domain"/>
    <property type="match status" value="1"/>
</dbReference>
<evidence type="ECO:0000256" key="5">
    <source>
        <dbReference type="ARBA" id="ARBA00023274"/>
    </source>
</evidence>
<dbReference type="HAMAP" id="MF_00480_B">
    <property type="entry name" value="Ribosomal_uS7_B"/>
    <property type="match status" value="1"/>
</dbReference>
<evidence type="ECO:0000313" key="8">
    <source>
        <dbReference type="EMBL" id="KKP32084.1"/>
    </source>
</evidence>
<dbReference type="NCBIfam" id="TIGR01029">
    <property type="entry name" value="rpsG_bact"/>
    <property type="match status" value="1"/>
</dbReference>
<dbReference type="GO" id="GO:0006412">
    <property type="term" value="P:translation"/>
    <property type="evidence" value="ECO:0007669"/>
    <property type="project" value="UniProtKB-UniRule"/>
</dbReference>
<dbReference type="InterPro" id="IPR005717">
    <property type="entry name" value="Ribosomal_uS7_bac/org-type"/>
</dbReference>
<dbReference type="CDD" id="cd14869">
    <property type="entry name" value="uS7_Bacteria"/>
    <property type="match status" value="1"/>
</dbReference>
<dbReference type="Proteomes" id="UP000034803">
    <property type="component" value="Unassembled WGS sequence"/>
</dbReference>
<proteinExistence type="inferred from homology"/>
<feature type="domain" description="Small ribosomal subunit protein uS7" evidence="7">
    <location>
        <begin position="2"/>
        <end position="152"/>
    </location>
</feature>
<dbReference type="GO" id="GO:0015935">
    <property type="term" value="C:small ribosomal subunit"/>
    <property type="evidence" value="ECO:0007669"/>
    <property type="project" value="InterPro"/>
</dbReference>
<dbReference type="GO" id="GO:0003735">
    <property type="term" value="F:structural constituent of ribosome"/>
    <property type="evidence" value="ECO:0007669"/>
    <property type="project" value="InterPro"/>
</dbReference>
<reference evidence="8 9" key="1">
    <citation type="journal article" date="2015" name="Nature">
        <title>rRNA introns, odd ribosomes, and small enigmatic genomes across a large radiation of phyla.</title>
        <authorList>
            <person name="Brown C.T."/>
            <person name="Hug L.A."/>
            <person name="Thomas B.C."/>
            <person name="Sharon I."/>
            <person name="Castelle C.J."/>
            <person name="Singh A."/>
            <person name="Wilkins M.J."/>
            <person name="Williams K.H."/>
            <person name="Banfield J.F."/>
        </authorList>
    </citation>
    <scope>NUCLEOTIDE SEQUENCE [LARGE SCALE GENOMIC DNA]</scope>
</reference>
<dbReference type="InterPro" id="IPR000235">
    <property type="entry name" value="Ribosomal_uS7"/>
</dbReference>
<dbReference type="GO" id="GO:0019843">
    <property type="term" value="F:rRNA binding"/>
    <property type="evidence" value="ECO:0007669"/>
    <property type="project" value="UniProtKB-UniRule"/>
</dbReference>
<comment type="subunit">
    <text evidence="6">Part of the 30S ribosomal subunit. Contacts proteins S9 and S11.</text>
</comment>
<dbReference type="GO" id="GO:0000049">
    <property type="term" value="F:tRNA binding"/>
    <property type="evidence" value="ECO:0007669"/>
    <property type="project" value="UniProtKB-UniRule"/>
</dbReference>
<keyword evidence="5 6" id="KW-0687">Ribonucleoprotein</keyword>
<evidence type="ECO:0000256" key="3">
    <source>
        <dbReference type="ARBA" id="ARBA00022884"/>
    </source>
</evidence>
<name>A0A0F9YKT5_9BACT</name>
<dbReference type="PIRSF" id="PIRSF002122">
    <property type="entry name" value="RPS7p_RPS7a_RPS5e_RPS7o"/>
    <property type="match status" value="1"/>
</dbReference>
<organism evidence="8 9">
    <name type="scientific">Candidatus Woesebacteria bacterium GW2011_GWC2_31_9</name>
    <dbReference type="NCBI Taxonomy" id="1618586"/>
    <lineage>
        <taxon>Bacteria</taxon>
        <taxon>Candidatus Woeseibacteriota</taxon>
    </lineage>
</organism>
<comment type="caution">
    <text evidence="8">The sequence shown here is derived from an EMBL/GenBank/DDBJ whole genome shotgun (WGS) entry which is preliminary data.</text>
</comment>
<protein>
    <recommendedName>
        <fullName evidence="6">Small ribosomal subunit protein uS7</fullName>
    </recommendedName>
</protein>
<evidence type="ECO:0000256" key="4">
    <source>
        <dbReference type="ARBA" id="ARBA00022980"/>
    </source>
</evidence>
<keyword evidence="3 6" id="KW-0694">RNA-binding</keyword>
<evidence type="ECO:0000313" key="9">
    <source>
        <dbReference type="Proteomes" id="UP000034803"/>
    </source>
</evidence>
<keyword evidence="4 6" id="KW-0689">Ribosomal protein</keyword>
<evidence type="ECO:0000259" key="7">
    <source>
        <dbReference type="Pfam" id="PF00177"/>
    </source>
</evidence>
<sequence>MPRKGPSRKRLVEVDPLYQSRLLAKFINRSMHDGKKSVSQREIYNGLKIIAEKTKEDPIKIFEKAIENIKPEMEVRAKRVGGAAYQVPMQVREERKESLAIRWLVAAARARSNSEFHTYGDKIAQELIDASNSEGGAVKKRMEMEKQADANRAFSHFKW</sequence>
<evidence type="ECO:0000256" key="2">
    <source>
        <dbReference type="ARBA" id="ARBA00022730"/>
    </source>
</evidence>
<dbReference type="AlphaFoldDB" id="A0A0F9YKT5"/>
<keyword evidence="6" id="KW-0820">tRNA-binding</keyword>
<comment type="function">
    <text evidence="6">One of the primary rRNA binding proteins, it binds directly to 16S rRNA where it nucleates assembly of the head domain of the 30S subunit. Is located at the subunit interface close to the decoding center, probably blocks exit of the E-site tRNA.</text>
</comment>
<dbReference type="InterPro" id="IPR023798">
    <property type="entry name" value="Ribosomal_uS7_dom"/>
</dbReference>
<dbReference type="SUPFAM" id="SSF47973">
    <property type="entry name" value="Ribosomal protein S7"/>
    <property type="match status" value="1"/>
</dbReference>
<evidence type="ECO:0000256" key="1">
    <source>
        <dbReference type="ARBA" id="ARBA00007151"/>
    </source>
</evidence>
<comment type="similarity">
    <text evidence="1 6">Belongs to the universal ribosomal protein uS7 family.</text>
</comment>
<dbReference type="PANTHER" id="PTHR11205">
    <property type="entry name" value="RIBOSOMAL PROTEIN S7"/>
    <property type="match status" value="1"/>
</dbReference>
<evidence type="ECO:0000256" key="6">
    <source>
        <dbReference type="HAMAP-Rule" id="MF_00480"/>
    </source>
</evidence>
<dbReference type="EMBL" id="LBOI01000002">
    <property type="protein sequence ID" value="KKP32084.1"/>
    <property type="molecule type" value="Genomic_DNA"/>
</dbReference>
<dbReference type="InterPro" id="IPR036823">
    <property type="entry name" value="Ribosomal_uS7_dom_sf"/>
</dbReference>